<dbReference type="AlphaFoldDB" id="A0A3A0VHI7"/>
<evidence type="ECO:0000313" key="2">
    <source>
        <dbReference type="Proteomes" id="UP000265541"/>
    </source>
</evidence>
<comment type="caution">
    <text evidence="1">The sequence shown here is derived from an EMBL/GenBank/DDBJ whole genome shotgun (WGS) entry which is preliminary data.</text>
</comment>
<dbReference type="EMBL" id="QYJN01000023">
    <property type="protein sequence ID" value="RIP31870.1"/>
    <property type="molecule type" value="Genomic_DNA"/>
</dbReference>
<reference evidence="1 2" key="1">
    <citation type="journal article" date="2016" name="Front. Microbiol.">
        <title>Comprehensive Phylogenetic Analysis of Bovine Non-aureus Staphylococci Species Based on Whole-Genome Sequencing.</title>
        <authorList>
            <person name="Naushad S."/>
            <person name="Barkema H.W."/>
            <person name="Luby C."/>
            <person name="Condas L.A."/>
            <person name="Nobrega D.B."/>
            <person name="Carson D.A."/>
            <person name="De Buck J."/>
        </authorList>
    </citation>
    <scope>NUCLEOTIDE SEQUENCE [LARGE SCALE GENOMIC DNA]</scope>
    <source>
        <strain evidence="1 2">SNUC 4781</strain>
    </source>
</reference>
<sequence>MKKLNANNYVDIDGGKKCTSANYTSVAFDVAKGAGSGAAAMSPTGLGALGGGLVGGTIGLAQGAANNSCTI</sequence>
<evidence type="ECO:0008006" key="3">
    <source>
        <dbReference type="Google" id="ProtNLM"/>
    </source>
</evidence>
<gene>
    <name evidence="1" type="ORF">BUZ14_13340</name>
</gene>
<name>A0A3A0VHI7_STAGA</name>
<dbReference type="RefSeq" id="WP_119486297.1">
    <property type="nucleotide sequence ID" value="NZ_QYJN01000023.1"/>
</dbReference>
<organism evidence="1 2">
    <name type="scientific">Staphylococcus gallinarum</name>
    <dbReference type="NCBI Taxonomy" id="1293"/>
    <lineage>
        <taxon>Bacteria</taxon>
        <taxon>Bacillati</taxon>
        <taxon>Bacillota</taxon>
        <taxon>Bacilli</taxon>
        <taxon>Bacillales</taxon>
        <taxon>Staphylococcaceae</taxon>
        <taxon>Staphylococcus</taxon>
    </lineage>
</organism>
<accession>A0A3A0VHI7</accession>
<evidence type="ECO:0000313" key="1">
    <source>
        <dbReference type="EMBL" id="RIP31870.1"/>
    </source>
</evidence>
<protein>
    <recommendedName>
        <fullName evidence="3">Bacteriocin</fullName>
    </recommendedName>
</protein>
<dbReference type="Proteomes" id="UP000265541">
    <property type="component" value="Unassembled WGS sequence"/>
</dbReference>
<proteinExistence type="predicted"/>